<dbReference type="PANTHER" id="PTHR23302">
    <property type="entry name" value="TRANSMEMBRANE CHANNEL-RELATED"/>
    <property type="match status" value="1"/>
</dbReference>
<dbReference type="GO" id="GO:0005886">
    <property type="term" value="C:plasma membrane"/>
    <property type="evidence" value="ECO:0007669"/>
    <property type="project" value="InterPro"/>
</dbReference>
<evidence type="ECO:0000256" key="6">
    <source>
        <dbReference type="SAM" id="MobiDB-lite"/>
    </source>
</evidence>
<dbReference type="GO" id="GO:0008381">
    <property type="term" value="F:mechanosensitive monoatomic ion channel activity"/>
    <property type="evidence" value="ECO:0007669"/>
    <property type="project" value="TreeGrafter"/>
</dbReference>
<feature type="transmembrane region" description="Helical" evidence="7">
    <location>
        <begin position="479"/>
        <end position="499"/>
    </location>
</feature>
<dbReference type="EMBL" id="HACG01029767">
    <property type="protein sequence ID" value="CEK76632.1"/>
    <property type="molecule type" value="Transcribed_RNA"/>
</dbReference>
<feature type="transmembrane region" description="Helical" evidence="7">
    <location>
        <begin position="272"/>
        <end position="290"/>
    </location>
</feature>
<evidence type="ECO:0000256" key="1">
    <source>
        <dbReference type="ARBA" id="ARBA00004141"/>
    </source>
</evidence>
<name>A0A0B7A772_9EUPU</name>
<organism evidence="10">
    <name type="scientific">Arion vulgaris</name>
    <dbReference type="NCBI Taxonomy" id="1028688"/>
    <lineage>
        <taxon>Eukaryota</taxon>
        <taxon>Metazoa</taxon>
        <taxon>Spiralia</taxon>
        <taxon>Lophotrochozoa</taxon>
        <taxon>Mollusca</taxon>
        <taxon>Gastropoda</taxon>
        <taxon>Heterobranchia</taxon>
        <taxon>Euthyneura</taxon>
        <taxon>Panpulmonata</taxon>
        <taxon>Eupulmonata</taxon>
        <taxon>Stylommatophora</taxon>
        <taxon>Helicina</taxon>
        <taxon>Arionoidea</taxon>
        <taxon>Arionidae</taxon>
        <taxon>Arion</taxon>
    </lineage>
</organism>
<dbReference type="Pfam" id="PF07810">
    <property type="entry name" value="TMC"/>
    <property type="match status" value="1"/>
</dbReference>
<feature type="domain" description="TMC" evidence="8">
    <location>
        <begin position="618"/>
        <end position="729"/>
    </location>
</feature>
<accession>A0A0B7A772</accession>
<evidence type="ECO:0000259" key="8">
    <source>
        <dbReference type="Pfam" id="PF07810"/>
    </source>
</evidence>
<comment type="similarity">
    <text evidence="2">Belongs to the TMC family.</text>
</comment>
<feature type="transmembrane region" description="Helical" evidence="7">
    <location>
        <begin position="797"/>
        <end position="819"/>
    </location>
</feature>
<feature type="region of interest" description="Disordered" evidence="6">
    <location>
        <begin position="1"/>
        <end position="24"/>
    </location>
</feature>
<evidence type="ECO:0000256" key="5">
    <source>
        <dbReference type="ARBA" id="ARBA00023136"/>
    </source>
</evidence>
<dbReference type="InterPro" id="IPR038900">
    <property type="entry name" value="TMC"/>
</dbReference>
<reference evidence="10" key="1">
    <citation type="submission" date="2014-12" db="EMBL/GenBank/DDBJ databases">
        <title>Insight into the proteome of Arion vulgaris.</title>
        <authorList>
            <person name="Aradska J."/>
            <person name="Bulat T."/>
            <person name="Smidak R."/>
            <person name="Sarate P."/>
            <person name="Gangsoo J."/>
            <person name="Sialana F."/>
            <person name="Bilban M."/>
            <person name="Lubec G."/>
        </authorList>
    </citation>
    <scope>NUCLEOTIDE SEQUENCE</scope>
    <source>
        <tissue evidence="10">Skin</tissue>
    </source>
</reference>
<feature type="transmembrane region" description="Helical" evidence="7">
    <location>
        <begin position="687"/>
        <end position="710"/>
    </location>
</feature>
<dbReference type="AlphaFoldDB" id="A0A0B7A772"/>
<sequence>MDNSSSVNDFKNEQEPSVDYDLEDASKMPFALDAPSLRNNSIDHETNDNNKHSGYYSDDIELLENRNIFHTNSTESNFNGQHQMKHRPRNQILNGFDYYQDLHPRVSNNLQINDSDDNRSIQSLNLEDLRETRKLISTIRLKVAPKLGCAKKYTGTLSRKDAFSDVSINDVDSEEYGLPSMRQKIKGLTERLFLARQQQSTAEVTRQYREAVFSIPSGRLHFYPSSIIQRIKSVSDTCTDVYHHLNFWSQQFKEIEGKCGIATTTYFRFTRWLVKINCMVLLLFLCFIYIPQLTHVFDTMPCLNTSGFEKYSKQMFCCSESYSDHIKNISKYENGWQTFLQIAQGTGILENTMLFYGSYTNLTVGVPTKTGTFEITYNMGLAYLLTVGICFLAVFIMIVKNSSRTIKEAVMDFYNKGFPLYTNAVFSGWDYCINNEKMAHLKKQIIYSELKGHLEEVVSKRQRENRTAKEKAQLYLKRLVINLVVVTLLVGSLYAIYLATEYLLEKQTDKLNDVLQLLISYLPSIVISVLNLVVPEIFLALTELEEYTHSFATHLTVFRVVLLRLASVWVLIGSLYYRLIDEKHENSSPCLQDNIFNDTSLPCCGNTLWGSVREPVKCWESYVGKQFYKLGILDLISVTLVVFLVKLPRKIIFQHFNKFWIIKKIGISKFDLPLEVLDIVYSQTVCWMGMFFMPLLPAITFIKVFIFFFLKKFELLNVTASPQNAYRASRSYSFFQAVLLLSFFVISCLLGYMIGNLQPSMSCGPFRLYSSKDFVMFDVISNEINSWSDEPRNVIEVFGTVAFFLPVFLILVVAMYYHWAIAVGYKKMEVLLKQQLKSEAYDKQYLLARVDEIIKKGQL</sequence>
<evidence type="ECO:0000313" key="9">
    <source>
        <dbReference type="EMBL" id="CEK76632.1"/>
    </source>
</evidence>
<dbReference type="InterPro" id="IPR012496">
    <property type="entry name" value="TMC_dom"/>
</dbReference>
<feature type="transmembrane region" description="Helical" evidence="7">
    <location>
        <begin position="380"/>
        <end position="399"/>
    </location>
</feature>
<keyword evidence="3 7" id="KW-0812">Transmembrane</keyword>
<feature type="transmembrane region" description="Helical" evidence="7">
    <location>
        <begin position="731"/>
        <end position="754"/>
    </location>
</feature>
<feature type="transmembrane region" description="Helical" evidence="7">
    <location>
        <begin position="561"/>
        <end position="579"/>
    </location>
</feature>
<dbReference type="PANTHER" id="PTHR23302:SF24">
    <property type="entry name" value="TMC DOMAIN-CONTAINING PROTEIN"/>
    <property type="match status" value="1"/>
</dbReference>
<keyword evidence="4 7" id="KW-1133">Transmembrane helix</keyword>
<evidence type="ECO:0000256" key="3">
    <source>
        <dbReference type="ARBA" id="ARBA00022692"/>
    </source>
</evidence>
<dbReference type="EMBL" id="HACG01029768">
    <property type="protein sequence ID" value="CEK76633.1"/>
    <property type="molecule type" value="Transcribed_RNA"/>
</dbReference>
<protein>
    <recommendedName>
        <fullName evidence="8">TMC domain-containing protein</fullName>
    </recommendedName>
</protein>
<keyword evidence="5 7" id="KW-0472">Membrane</keyword>
<evidence type="ECO:0000256" key="4">
    <source>
        <dbReference type="ARBA" id="ARBA00022989"/>
    </source>
</evidence>
<feature type="transmembrane region" description="Helical" evidence="7">
    <location>
        <begin position="519"/>
        <end position="541"/>
    </location>
</feature>
<evidence type="ECO:0000256" key="2">
    <source>
        <dbReference type="ARBA" id="ARBA00006510"/>
    </source>
</evidence>
<gene>
    <name evidence="10" type="primary">ORF100851</name>
    <name evidence="9" type="synonym">ORF100845</name>
</gene>
<evidence type="ECO:0000256" key="7">
    <source>
        <dbReference type="SAM" id="Phobius"/>
    </source>
</evidence>
<evidence type="ECO:0000313" key="10">
    <source>
        <dbReference type="EMBL" id="CEK76633.1"/>
    </source>
</evidence>
<comment type="subcellular location">
    <subcellularLocation>
        <location evidence="1">Membrane</location>
        <topology evidence="1">Multi-pass membrane protein</topology>
    </subcellularLocation>
</comment>
<proteinExistence type="inferred from homology"/>